<feature type="compositionally biased region" description="Basic and acidic residues" evidence="1">
    <location>
        <begin position="601"/>
        <end position="612"/>
    </location>
</feature>
<feature type="compositionally biased region" description="Acidic residues" evidence="1">
    <location>
        <begin position="719"/>
        <end position="730"/>
    </location>
</feature>
<evidence type="ECO:0000313" key="2">
    <source>
        <dbReference type="EMBL" id="KID80878.1"/>
    </source>
</evidence>
<name>A0A0B4GEI9_METGA</name>
<feature type="region of interest" description="Disordered" evidence="1">
    <location>
        <begin position="311"/>
        <end position="375"/>
    </location>
</feature>
<gene>
    <name evidence="2" type="ORF">MGU_11701</name>
</gene>
<dbReference type="Pfam" id="PF12013">
    <property type="entry name" value="OrsD"/>
    <property type="match status" value="1"/>
</dbReference>
<reference evidence="2 3" key="1">
    <citation type="journal article" date="2014" name="Proc. Natl. Acad. Sci. U.S.A.">
        <title>Trajectory and genomic determinants of fungal-pathogen speciation and host adaptation.</title>
        <authorList>
            <person name="Hu X."/>
            <person name="Xiao G."/>
            <person name="Zheng P."/>
            <person name="Shang Y."/>
            <person name="Su Y."/>
            <person name="Zhang X."/>
            <person name="Liu X."/>
            <person name="Zhan S."/>
            <person name="St Leger R.J."/>
            <person name="Wang C."/>
        </authorList>
    </citation>
    <scope>NUCLEOTIDE SEQUENCE [LARGE SCALE GENOMIC DNA]</scope>
    <source>
        <strain evidence="2 3">ARSEF 977</strain>
    </source>
</reference>
<accession>A0A0B4GEI9</accession>
<evidence type="ECO:0000256" key="1">
    <source>
        <dbReference type="SAM" id="MobiDB-lite"/>
    </source>
</evidence>
<protein>
    <submittedName>
        <fullName evidence="2">Telomere-associated recQ-like helicase</fullName>
    </submittedName>
</protein>
<keyword evidence="3" id="KW-1185">Reference proteome</keyword>
<feature type="compositionally biased region" description="Basic and acidic residues" evidence="1">
    <location>
        <begin position="338"/>
        <end position="365"/>
    </location>
</feature>
<proteinExistence type="predicted"/>
<feature type="region of interest" description="Disordered" evidence="1">
    <location>
        <begin position="600"/>
        <end position="620"/>
    </location>
</feature>
<dbReference type="EMBL" id="AZNH01000305">
    <property type="protein sequence ID" value="KID80878.1"/>
    <property type="molecule type" value="Genomic_DNA"/>
</dbReference>
<dbReference type="AlphaFoldDB" id="A0A0B4GEI9"/>
<organism evidence="2 3">
    <name type="scientific">Metarhizium guizhouense (strain ARSEF 977)</name>
    <dbReference type="NCBI Taxonomy" id="1276136"/>
    <lineage>
        <taxon>Eukaryota</taxon>
        <taxon>Fungi</taxon>
        <taxon>Dikarya</taxon>
        <taxon>Ascomycota</taxon>
        <taxon>Pezizomycotina</taxon>
        <taxon>Sordariomycetes</taxon>
        <taxon>Hypocreomycetidae</taxon>
        <taxon>Hypocreales</taxon>
        <taxon>Clavicipitaceae</taxon>
        <taxon>Metarhizium</taxon>
    </lineage>
</organism>
<dbReference type="InterPro" id="IPR022698">
    <property type="entry name" value="OrsD"/>
</dbReference>
<feature type="region of interest" description="Disordered" evidence="1">
    <location>
        <begin position="714"/>
        <end position="739"/>
    </location>
</feature>
<dbReference type="Proteomes" id="UP000031192">
    <property type="component" value="Unassembled WGS sequence"/>
</dbReference>
<dbReference type="HOGENOM" id="CLU_363720_0_0_1"/>
<comment type="caution">
    <text evidence="2">The sequence shown here is derived from an EMBL/GenBank/DDBJ whole genome shotgun (WGS) entry which is preliminary data.</text>
</comment>
<dbReference type="OrthoDB" id="4940800at2759"/>
<feature type="compositionally biased region" description="Basic residues" evidence="1">
    <location>
        <begin position="326"/>
        <end position="337"/>
    </location>
</feature>
<evidence type="ECO:0000313" key="3">
    <source>
        <dbReference type="Proteomes" id="UP000031192"/>
    </source>
</evidence>
<sequence length="768" mass="86547">MADKAAIDNCHETQSHDLLDCSGNTPPDRLIDLPLTPPATIEPHLPPIDASGPVHRLLESSSDRAKTVDSGGWVEVSLDQKQYVSLRGSIERSFKRFDYDPNHGLLILRMPSPVHDFFANILADDVQNRLNDIAKEGGEAGAFASRIKSGGSSTILLSEGDSEFFKNIRREPDAQFRHPRAYYPGVVVEVSYSQEGKSLRKLAQDYILYSNGDIKAVIGVDINYKGKQCTVSVWRPEYTRSEDGNIDELGFTAVLSQETFRSFDGSLCNAEKCLTLNLSDFATDALAIDYGTSSVSITFSKLFDILQQAEDMEPDRGSNTAGSAVKSKRVTRKRRRSSSPEDRLRSDDERTYINMEKAAEDKASKDDEDFIGPMTKRRKPHYMMGEQLRRTIELLSTYDLRGAEELRQRRPHRRRPCEVIDGLTEYGGFICMCDVERCDFVTTRLELMHDHMPRHGRTASQNRKGSPLWEACRLQTYLTAKGRIDYFTVKGSSDSGRDNNNDNTPPLGRGIAQPLLYTGPPPSAAEETLFDGLRGDLREAARDLEDKAAVVEDAGRGRADRQPWLVHTGFPTHLRGLLNTEIWSSFKLPKKKNMLFQSGRTKAEEKTDDHGIDVAGDDEDEGEEDLRRILTAAEALFESAYTLVSDRSPNRKMTQQRAQILSDFAWGAGKKGKDTAFRRFKNPSSLAEYFRTMKQLLVYYYRVVYCEDGHFSRPQEVGREEDDNDDEEANEDGHAHATEAVIFPRDVIEPTDEQQEAMTGNSLHYPIF</sequence>